<dbReference type="GO" id="GO:0009279">
    <property type="term" value="C:cell outer membrane"/>
    <property type="evidence" value="ECO:0007669"/>
    <property type="project" value="UniProtKB-SubCell"/>
</dbReference>
<feature type="domain" description="Secretin/TonB short N-terminal" evidence="17">
    <location>
        <begin position="59"/>
        <end position="110"/>
    </location>
</feature>
<keyword evidence="12" id="KW-0675">Receptor</keyword>
<dbReference type="Gene3D" id="2.40.170.20">
    <property type="entry name" value="TonB-dependent receptor, beta-barrel domain"/>
    <property type="match status" value="1"/>
</dbReference>
<reference evidence="19" key="1">
    <citation type="submission" date="2016-03" db="EMBL/GenBank/DDBJ databases">
        <authorList>
            <person name="Heylen K."/>
            <person name="De Vos P."/>
            <person name="Vekeman B."/>
        </authorList>
    </citation>
    <scope>NUCLEOTIDE SEQUENCE [LARGE SCALE GENOMIC DNA]</scope>
    <source>
        <strain evidence="19">R-45383</strain>
    </source>
</reference>
<dbReference type="FunFam" id="2.170.130.10:FF:000001">
    <property type="entry name" value="Catecholate siderophore TonB-dependent receptor"/>
    <property type="match status" value="1"/>
</dbReference>
<dbReference type="InterPro" id="IPR037066">
    <property type="entry name" value="Plug_dom_sf"/>
</dbReference>
<dbReference type="PANTHER" id="PTHR32552:SF68">
    <property type="entry name" value="FERRICHROME OUTER MEMBRANE TRANSPORTER_PHAGE RECEPTOR"/>
    <property type="match status" value="1"/>
</dbReference>
<evidence type="ECO:0000256" key="11">
    <source>
        <dbReference type="ARBA" id="ARBA00023136"/>
    </source>
</evidence>
<dbReference type="InterPro" id="IPR012910">
    <property type="entry name" value="Plug_dom"/>
</dbReference>
<evidence type="ECO:0000256" key="2">
    <source>
        <dbReference type="ARBA" id="ARBA00009810"/>
    </source>
</evidence>
<comment type="subcellular location">
    <subcellularLocation>
        <location evidence="1 14">Cell outer membrane</location>
        <topology evidence="1 14">Multi-pass membrane protein</topology>
    </subcellularLocation>
</comment>
<evidence type="ECO:0000256" key="5">
    <source>
        <dbReference type="ARBA" id="ARBA00022496"/>
    </source>
</evidence>
<dbReference type="CDD" id="cd01347">
    <property type="entry name" value="ligand_gated_channel"/>
    <property type="match status" value="1"/>
</dbReference>
<evidence type="ECO:0000256" key="12">
    <source>
        <dbReference type="ARBA" id="ARBA00023170"/>
    </source>
</evidence>
<dbReference type="EMBL" id="LUUK01000204">
    <property type="protein sequence ID" value="OAI14079.1"/>
    <property type="molecule type" value="Genomic_DNA"/>
</dbReference>
<evidence type="ECO:0000256" key="1">
    <source>
        <dbReference type="ARBA" id="ARBA00004571"/>
    </source>
</evidence>
<dbReference type="Gene3D" id="2.170.130.10">
    <property type="entry name" value="TonB-dependent receptor, plug domain"/>
    <property type="match status" value="1"/>
</dbReference>
<evidence type="ECO:0000256" key="16">
    <source>
        <dbReference type="SAM" id="SignalP"/>
    </source>
</evidence>
<proteinExistence type="inferred from homology"/>
<evidence type="ECO:0000256" key="3">
    <source>
        <dbReference type="ARBA" id="ARBA00022448"/>
    </source>
</evidence>
<dbReference type="GO" id="GO:0015344">
    <property type="term" value="F:siderophore uptake transmembrane transporter activity"/>
    <property type="evidence" value="ECO:0007669"/>
    <property type="project" value="TreeGrafter"/>
</dbReference>
<dbReference type="NCBIfam" id="TIGR01783">
    <property type="entry name" value="TonB-siderophor"/>
    <property type="match status" value="1"/>
</dbReference>
<dbReference type="Gene3D" id="3.55.50.30">
    <property type="match status" value="1"/>
</dbReference>
<keyword evidence="4 14" id="KW-1134">Transmembrane beta strand</keyword>
<keyword evidence="11 14" id="KW-0472">Membrane</keyword>
<keyword evidence="7 16" id="KW-0732">Signal</keyword>
<gene>
    <name evidence="18" type="ORF">A1355_12715</name>
</gene>
<keyword evidence="10 15" id="KW-0798">TonB box</keyword>
<dbReference type="Proteomes" id="UP000077628">
    <property type="component" value="Unassembled WGS sequence"/>
</dbReference>
<dbReference type="AlphaFoldDB" id="A0A177NA34"/>
<keyword evidence="3 14" id="KW-0813">Transport</keyword>
<dbReference type="InterPro" id="IPR000531">
    <property type="entry name" value="Beta-barrel_TonB"/>
</dbReference>
<name>A0A177NA34_9GAMM</name>
<dbReference type="SMART" id="SM00965">
    <property type="entry name" value="STN"/>
    <property type="match status" value="1"/>
</dbReference>
<sequence>MAIPTFRPITANFGTSMALAIAAALTSPVAIAAEQTLDYDIPPQALSSALNAYADVGNVQLSYPAGLTSGLHSPGVSGKWSPRQALEKLLTGTGISAKTTANGTITLESTAEPSKPGSSATTPTLPSVTVTGQAAYLSSDPYNPDYHRRTASTATKTDTPLMETPTSIQVVPRAVLDDQQAIRLDEATKNVSGVQAPRQLGVLFDNFMIRGFTTPSFNVYRDGLRLALQSFETANLDQIEIFKGPPSTLFGRSAPGGLVNMVTKKPLFTPYYSIGQQFGSYDLYRTTLDATGALNDDKTLAYRMNFSYMDANSFRDFVGRDRVFVAPQLTWKPNDAFEINLGYEYKKDNIIGDRGIAAVGNRPANVPISRFLGEPSFSSQQAESHLGHLSWTYHFNDDWKIQQRFAVNMLDTFNRNIVPISMEADNRTVNRGLFYGLTERATYTQDLNLNGKFDTFGIGHNVLLGFDYYRFEESRGVTFLPGAAFIPAIDIFNPVYGNVKLPNDLAKNNFVIENQEWFGLYFQDQVDLTKNLHFLFNGRHDWSTAIAGFSNSAMPEATAVAAEKFSPRLGLVYQPVKWLSLFANWTEALGASNGRSAAGLPLPAELAEQFEGGIKTELFDGRLTASLAAYELTKRNALTDDSSTPDPSDQIAVGVARSHGLEFDFSGELTDRWKVIGSYAYTDARYLQDNGQFGDAPLVGKRLPNSPEHSANLWTSYQVTDGFKVGTGAYLVGKRQANAANNWQLPGYVRWDAMAAYQWTLGKSRMTAQVNVNNILDKRYYAYADEFGNPRFDAMPGEPTTILGSLKVEY</sequence>
<feature type="signal peptide" evidence="16">
    <location>
        <begin position="1"/>
        <end position="32"/>
    </location>
</feature>
<dbReference type="GO" id="GO:0038023">
    <property type="term" value="F:signaling receptor activity"/>
    <property type="evidence" value="ECO:0007669"/>
    <property type="project" value="InterPro"/>
</dbReference>
<evidence type="ECO:0000256" key="10">
    <source>
        <dbReference type="ARBA" id="ARBA00023077"/>
    </source>
</evidence>
<evidence type="ECO:0000256" key="6">
    <source>
        <dbReference type="ARBA" id="ARBA00022692"/>
    </source>
</evidence>
<dbReference type="STRING" id="702114.A1355_12715"/>
<evidence type="ECO:0000256" key="9">
    <source>
        <dbReference type="ARBA" id="ARBA00023065"/>
    </source>
</evidence>
<keyword evidence="19" id="KW-1185">Reference proteome</keyword>
<evidence type="ECO:0000256" key="8">
    <source>
        <dbReference type="ARBA" id="ARBA00023004"/>
    </source>
</evidence>
<keyword evidence="6 14" id="KW-0812">Transmembrane</keyword>
<protein>
    <recommendedName>
        <fullName evidence="17">Secretin/TonB short N-terminal domain-containing protein</fullName>
    </recommendedName>
</protein>
<dbReference type="RefSeq" id="WP_197471860.1">
    <property type="nucleotide sequence ID" value="NZ_LUUK01000204.1"/>
</dbReference>
<dbReference type="Pfam" id="PF07660">
    <property type="entry name" value="STN"/>
    <property type="match status" value="1"/>
</dbReference>
<dbReference type="Pfam" id="PF07715">
    <property type="entry name" value="Plug"/>
    <property type="match status" value="1"/>
</dbReference>
<keyword evidence="8" id="KW-0408">Iron</keyword>
<evidence type="ECO:0000256" key="13">
    <source>
        <dbReference type="ARBA" id="ARBA00023237"/>
    </source>
</evidence>
<evidence type="ECO:0000256" key="4">
    <source>
        <dbReference type="ARBA" id="ARBA00022452"/>
    </source>
</evidence>
<keyword evidence="13 14" id="KW-0998">Cell outer membrane</keyword>
<dbReference type="GO" id="GO:0015891">
    <property type="term" value="P:siderophore transport"/>
    <property type="evidence" value="ECO:0007669"/>
    <property type="project" value="InterPro"/>
</dbReference>
<evidence type="ECO:0000256" key="15">
    <source>
        <dbReference type="RuleBase" id="RU003357"/>
    </source>
</evidence>
<evidence type="ECO:0000313" key="18">
    <source>
        <dbReference type="EMBL" id="OAI14079.1"/>
    </source>
</evidence>
<feature type="chain" id="PRO_5008068924" description="Secretin/TonB short N-terminal domain-containing protein" evidence="16">
    <location>
        <begin position="33"/>
        <end position="810"/>
    </location>
</feature>
<dbReference type="PROSITE" id="PS52016">
    <property type="entry name" value="TONB_DEPENDENT_REC_3"/>
    <property type="match status" value="1"/>
</dbReference>
<evidence type="ECO:0000256" key="14">
    <source>
        <dbReference type="PROSITE-ProRule" id="PRU01360"/>
    </source>
</evidence>
<comment type="similarity">
    <text evidence="2 14 15">Belongs to the TonB-dependent receptor family.</text>
</comment>
<dbReference type="PANTHER" id="PTHR32552">
    <property type="entry name" value="FERRICHROME IRON RECEPTOR-RELATED"/>
    <property type="match status" value="1"/>
</dbReference>
<dbReference type="InterPro" id="IPR036942">
    <property type="entry name" value="Beta-barrel_TonB_sf"/>
</dbReference>
<dbReference type="Pfam" id="PF00593">
    <property type="entry name" value="TonB_dep_Rec_b-barrel"/>
    <property type="match status" value="1"/>
</dbReference>
<keyword evidence="9" id="KW-0406">Ion transport</keyword>
<keyword evidence="5" id="KW-0410">Iron transport</keyword>
<accession>A0A177NA34</accession>
<evidence type="ECO:0000256" key="7">
    <source>
        <dbReference type="ARBA" id="ARBA00022729"/>
    </source>
</evidence>
<comment type="caution">
    <text evidence="18">The sequence shown here is derived from an EMBL/GenBank/DDBJ whole genome shotgun (WGS) entry which is preliminary data.</text>
</comment>
<dbReference type="InterPro" id="IPR039426">
    <property type="entry name" value="TonB-dep_rcpt-like"/>
</dbReference>
<dbReference type="SUPFAM" id="SSF56935">
    <property type="entry name" value="Porins"/>
    <property type="match status" value="1"/>
</dbReference>
<evidence type="ECO:0000313" key="19">
    <source>
        <dbReference type="Proteomes" id="UP000077628"/>
    </source>
</evidence>
<organism evidence="18 19">
    <name type="scientific">Methylomonas koyamae</name>
    <dbReference type="NCBI Taxonomy" id="702114"/>
    <lineage>
        <taxon>Bacteria</taxon>
        <taxon>Pseudomonadati</taxon>
        <taxon>Pseudomonadota</taxon>
        <taxon>Gammaproteobacteria</taxon>
        <taxon>Methylococcales</taxon>
        <taxon>Methylococcaceae</taxon>
        <taxon>Methylomonas</taxon>
    </lineage>
</organism>
<dbReference type="InterPro" id="IPR010105">
    <property type="entry name" value="TonB_sidphr_rcpt"/>
</dbReference>
<evidence type="ECO:0000259" key="17">
    <source>
        <dbReference type="SMART" id="SM00965"/>
    </source>
</evidence>
<dbReference type="InterPro" id="IPR011662">
    <property type="entry name" value="Secretin/TonB_short_N"/>
</dbReference>
<dbReference type="FunFam" id="2.40.170.20:FF:000005">
    <property type="entry name" value="TonB-dependent siderophore receptor"/>
    <property type="match status" value="1"/>
</dbReference>